<reference evidence="11" key="1">
    <citation type="submission" date="2017-12" db="EMBL/GenBank/DDBJ databases">
        <title>Draft genome sequence of Telmatospirillum siberiense 26-4b1T, an acidotolerant peatland alphaproteobacterium potentially involved in sulfur cycling.</title>
        <authorList>
            <person name="Hausmann B."/>
            <person name="Pjevac P."/>
            <person name="Schreck K."/>
            <person name="Herbold C.W."/>
            <person name="Daims H."/>
            <person name="Wagner M."/>
            <person name="Pester M."/>
            <person name="Loy A."/>
        </authorList>
    </citation>
    <scope>NUCLEOTIDE SEQUENCE [LARGE SCALE GENOMIC DNA]</scope>
    <source>
        <strain evidence="11">26-4b1</strain>
    </source>
</reference>
<name>A0A2N3PQ76_9PROT</name>
<evidence type="ECO:0000313" key="11">
    <source>
        <dbReference type="Proteomes" id="UP000233293"/>
    </source>
</evidence>
<organism evidence="10 11">
    <name type="scientific">Telmatospirillum siberiense</name>
    <dbReference type="NCBI Taxonomy" id="382514"/>
    <lineage>
        <taxon>Bacteria</taxon>
        <taxon>Pseudomonadati</taxon>
        <taxon>Pseudomonadota</taxon>
        <taxon>Alphaproteobacteria</taxon>
        <taxon>Rhodospirillales</taxon>
        <taxon>Rhodospirillaceae</taxon>
        <taxon>Telmatospirillum</taxon>
    </lineage>
</organism>
<keyword evidence="3" id="KW-0813">Transport</keyword>
<dbReference type="InterPro" id="IPR012286">
    <property type="entry name" value="Tetrahaem_cytochrome"/>
</dbReference>
<dbReference type="RefSeq" id="WP_101252631.1">
    <property type="nucleotide sequence ID" value="NZ_PIUM01000030.1"/>
</dbReference>
<dbReference type="InterPro" id="IPR036280">
    <property type="entry name" value="Multihaem_cyt_sf"/>
</dbReference>
<proteinExistence type="predicted"/>
<dbReference type="GO" id="GO:0030313">
    <property type="term" value="C:cell envelope"/>
    <property type="evidence" value="ECO:0007669"/>
    <property type="project" value="UniProtKB-SubCell"/>
</dbReference>
<comment type="subcellular location">
    <subcellularLocation>
        <location evidence="2">Cell envelope</location>
    </subcellularLocation>
</comment>
<comment type="caution">
    <text evidence="10">The sequence shown here is derived from an EMBL/GenBank/DDBJ whole genome shotgun (WGS) entry which is preliminary data.</text>
</comment>
<comment type="cofactor">
    <cofactor evidence="1">
        <name>heme c</name>
        <dbReference type="ChEBI" id="CHEBI:61717"/>
    </cofactor>
</comment>
<accession>A0A2N3PQ76</accession>
<dbReference type="OrthoDB" id="9154260at2"/>
<evidence type="ECO:0000256" key="2">
    <source>
        <dbReference type="ARBA" id="ARBA00004196"/>
    </source>
</evidence>
<dbReference type="Pfam" id="PF14537">
    <property type="entry name" value="Cytochrom_c3_2"/>
    <property type="match status" value="1"/>
</dbReference>
<evidence type="ECO:0000256" key="5">
    <source>
        <dbReference type="ARBA" id="ARBA00022723"/>
    </source>
</evidence>
<evidence type="ECO:0000256" key="4">
    <source>
        <dbReference type="ARBA" id="ARBA00022617"/>
    </source>
</evidence>
<dbReference type="Proteomes" id="UP000233293">
    <property type="component" value="Unassembled WGS sequence"/>
</dbReference>
<protein>
    <recommendedName>
        <fullName evidence="9">Tetrahaem cytochrome domain-containing protein</fullName>
    </recommendedName>
</protein>
<feature type="chain" id="PRO_5014600112" description="Tetrahaem cytochrome domain-containing protein" evidence="8">
    <location>
        <begin position="26"/>
        <end position="118"/>
    </location>
</feature>
<keyword evidence="5" id="KW-0479">Metal-binding</keyword>
<feature type="signal peptide" evidence="8">
    <location>
        <begin position="1"/>
        <end position="25"/>
    </location>
</feature>
<dbReference type="Gene3D" id="1.10.1130.10">
    <property type="entry name" value="Flavocytochrome C3, Chain A"/>
    <property type="match status" value="1"/>
</dbReference>
<dbReference type="EMBL" id="PIUM01000030">
    <property type="protein sequence ID" value="PKU22560.1"/>
    <property type="molecule type" value="Genomic_DNA"/>
</dbReference>
<sequence length="118" mass="13117">MFFRKIMMVLVAAGLAAALHGVSFAEEGKSSFMADKHQAEGVKCAACHDEGEKKSKVSMDKCVKCHESYEKVALKTANMERNPHQGHFVDLQCTTCHRGHKQSENYCGTCHKAEPMKE</sequence>
<evidence type="ECO:0000256" key="8">
    <source>
        <dbReference type="SAM" id="SignalP"/>
    </source>
</evidence>
<keyword evidence="8" id="KW-0732">Signal</keyword>
<dbReference type="AlphaFoldDB" id="A0A2N3PQ76"/>
<dbReference type="SUPFAM" id="SSF48695">
    <property type="entry name" value="Multiheme cytochromes"/>
    <property type="match status" value="1"/>
</dbReference>
<keyword evidence="6" id="KW-0249">Electron transport</keyword>
<evidence type="ECO:0000256" key="1">
    <source>
        <dbReference type="ARBA" id="ARBA00001926"/>
    </source>
</evidence>
<dbReference type="GO" id="GO:0046872">
    <property type="term" value="F:metal ion binding"/>
    <property type="evidence" value="ECO:0007669"/>
    <property type="project" value="UniProtKB-KW"/>
</dbReference>
<feature type="domain" description="Tetrahaem cytochrome" evidence="9">
    <location>
        <begin position="37"/>
        <end position="112"/>
    </location>
</feature>
<keyword evidence="11" id="KW-1185">Reference proteome</keyword>
<keyword evidence="4" id="KW-0349">Heme</keyword>
<evidence type="ECO:0000256" key="6">
    <source>
        <dbReference type="ARBA" id="ARBA00022982"/>
    </source>
</evidence>
<gene>
    <name evidence="10" type="ORF">CWS72_21140</name>
</gene>
<evidence type="ECO:0000313" key="10">
    <source>
        <dbReference type="EMBL" id="PKU22560.1"/>
    </source>
</evidence>
<keyword evidence="7" id="KW-0408">Iron</keyword>
<evidence type="ECO:0000259" key="9">
    <source>
        <dbReference type="Pfam" id="PF14537"/>
    </source>
</evidence>
<evidence type="ECO:0000256" key="3">
    <source>
        <dbReference type="ARBA" id="ARBA00022448"/>
    </source>
</evidence>
<evidence type="ECO:0000256" key="7">
    <source>
        <dbReference type="ARBA" id="ARBA00023004"/>
    </source>
</evidence>